<dbReference type="GO" id="GO:0048193">
    <property type="term" value="P:Golgi vesicle transport"/>
    <property type="evidence" value="ECO:0007669"/>
    <property type="project" value="InterPro"/>
</dbReference>
<comment type="caution">
    <text evidence="9">The sequence shown here is derived from an EMBL/GenBank/DDBJ whole genome shotgun (WGS) entry which is preliminary data.</text>
</comment>
<dbReference type="PANTHER" id="PTHR13048">
    <property type="entry name" value="TRAFFICKING PROTEIN PARTICLE COMPLEX SUBUNIT 3"/>
    <property type="match status" value="1"/>
</dbReference>
<dbReference type="SMR" id="A0A5K1UWC2"/>
<evidence type="ECO:0000256" key="1">
    <source>
        <dbReference type="ARBA" id="ARBA00004222"/>
    </source>
</evidence>
<dbReference type="FunFam" id="3.30.1380.20:FF:000030">
    <property type="entry name" value="Trafficking protein particle complex subunit"/>
    <property type="match status" value="1"/>
</dbReference>
<reference evidence="9 10" key="1">
    <citation type="submission" date="2016-05" db="EMBL/GenBank/DDBJ databases">
        <title>First whole genome sequencing of Entamoeba histolytica HM1:IMSS-clone-6.</title>
        <authorList>
            <person name="Mukherjee Avik.K."/>
            <person name="Izumyama S."/>
            <person name="Nakada-Tsukui K."/>
            <person name="Nozaki T."/>
        </authorList>
    </citation>
    <scope>NUCLEOTIDE SEQUENCE [LARGE SCALE GENOMIC DNA]</scope>
    <source>
        <strain evidence="9 10">HM1:IMSS clone 6</strain>
    </source>
</reference>
<accession>A0A5K1UWC2</accession>
<dbReference type="CDD" id="cd14942">
    <property type="entry name" value="TRAPPC3_bet3"/>
    <property type="match status" value="1"/>
</dbReference>
<dbReference type="VEuPathDB" id="AmoebaDB:KM1_318540"/>
<dbReference type="EMBL" id="BDEQ01000001">
    <property type="protein sequence ID" value="GAT98152.1"/>
    <property type="molecule type" value="Genomic_DNA"/>
</dbReference>
<dbReference type="GO" id="GO:0030008">
    <property type="term" value="C:TRAPP complex"/>
    <property type="evidence" value="ECO:0007669"/>
    <property type="project" value="InterPro"/>
</dbReference>
<dbReference type="Proteomes" id="UP000078387">
    <property type="component" value="Unassembled WGS sequence"/>
</dbReference>
<dbReference type="OMA" id="MVQMQVQ"/>
<comment type="subcellular location">
    <subcellularLocation>
        <location evidence="2">Endoplasmic reticulum</location>
    </subcellularLocation>
    <subcellularLocation>
        <location evidence="1 8">Golgi apparatus</location>
        <location evidence="1 8">cis-Golgi network</location>
    </subcellularLocation>
</comment>
<dbReference type="SUPFAM" id="SSF111126">
    <property type="entry name" value="Ligand-binding domain in the NO signalling and Golgi transport"/>
    <property type="match status" value="1"/>
</dbReference>
<evidence type="ECO:0000256" key="3">
    <source>
        <dbReference type="ARBA" id="ARBA00006218"/>
    </source>
</evidence>
<dbReference type="GO" id="GO:0005794">
    <property type="term" value="C:Golgi apparatus"/>
    <property type="evidence" value="ECO:0007669"/>
    <property type="project" value="UniProtKB-SubCell"/>
</dbReference>
<keyword evidence="5" id="KW-0256">Endoplasmic reticulum</keyword>
<dbReference type="VEuPathDB" id="AmoebaDB:EHI5A_227940"/>
<dbReference type="InterPro" id="IPR016721">
    <property type="entry name" value="Bet3"/>
</dbReference>
<evidence type="ECO:0000256" key="7">
    <source>
        <dbReference type="ARBA" id="ARBA00023034"/>
    </source>
</evidence>
<dbReference type="AlphaFoldDB" id="A0A5K1UWC2"/>
<keyword evidence="4 8" id="KW-0813">Transport</keyword>
<dbReference type="Pfam" id="PF04051">
    <property type="entry name" value="TRAPP"/>
    <property type="match status" value="1"/>
</dbReference>
<evidence type="ECO:0000256" key="2">
    <source>
        <dbReference type="ARBA" id="ARBA00004240"/>
    </source>
</evidence>
<dbReference type="InterPro" id="IPR007194">
    <property type="entry name" value="TRAPP_component"/>
</dbReference>
<protein>
    <recommendedName>
        <fullName evidence="8">Trafficking protein particle complex subunit</fullName>
    </recommendedName>
</protein>
<evidence type="ECO:0000313" key="9">
    <source>
        <dbReference type="EMBL" id="GAT98152.1"/>
    </source>
</evidence>
<keyword evidence="6 8" id="KW-0931">ER-Golgi transport</keyword>
<evidence type="ECO:0000256" key="5">
    <source>
        <dbReference type="ARBA" id="ARBA00022824"/>
    </source>
</evidence>
<organism evidence="9 10">
    <name type="scientific">Entamoeba histolytica</name>
    <dbReference type="NCBI Taxonomy" id="5759"/>
    <lineage>
        <taxon>Eukaryota</taxon>
        <taxon>Amoebozoa</taxon>
        <taxon>Evosea</taxon>
        <taxon>Archamoebae</taxon>
        <taxon>Mastigamoebida</taxon>
        <taxon>Entamoebidae</taxon>
        <taxon>Entamoeba</taxon>
    </lineage>
</organism>
<evidence type="ECO:0000256" key="4">
    <source>
        <dbReference type="ARBA" id="ARBA00022448"/>
    </source>
</evidence>
<comment type="similarity">
    <text evidence="3 8">Belongs to the TRAPP small subunits family. BET3 subfamily.</text>
</comment>
<comment type="function">
    <text evidence="8">May play a role in vesicular transport from endoplasmic reticulum to Golgi.</text>
</comment>
<comment type="subunit">
    <text evidence="8">Homodimer.</text>
</comment>
<dbReference type="GO" id="GO:0005783">
    <property type="term" value="C:endoplasmic reticulum"/>
    <property type="evidence" value="ECO:0007669"/>
    <property type="project" value="UniProtKB-SubCell"/>
</dbReference>
<dbReference type="PIRSF" id="PIRSF018293">
    <property type="entry name" value="TRAPP_I_complex_Bet3"/>
    <property type="match status" value="1"/>
</dbReference>
<evidence type="ECO:0000313" key="10">
    <source>
        <dbReference type="Proteomes" id="UP000078387"/>
    </source>
</evidence>
<sequence>MISKSEKQKTGELVWNDMKKINSELLTMTYGGIVLQLLKENEFDGEKVNNELDEMGYNIGTRIVEEYLAKVEGKMSTKCLSFKEHIESITYVAFKMFLGINAECYEVNEKQWKISIPNNPLSECVELPEKLKNKLWYSNIYCGIIRGSLEMLKYKVECKFIGDILRGNSTTEIEVTLIDLLEQAKYVNYNE</sequence>
<dbReference type="VEuPathDB" id="AmoebaDB:EHI_025820"/>
<name>A0A5K1UWC2_ENTHI</name>
<proteinExistence type="inferred from homology"/>
<dbReference type="InterPro" id="IPR024096">
    <property type="entry name" value="NO_sig/Golgi_transp_ligand-bd"/>
</dbReference>
<gene>
    <name evidence="9" type="ORF">CL6EHI_025820</name>
</gene>
<evidence type="ECO:0000256" key="8">
    <source>
        <dbReference type="PIRNR" id="PIRNR018293"/>
    </source>
</evidence>
<dbReference type="Gene3D" id="3.30.1380.20">
    <property type="entry name" value="Trafficking protein particle complex subunit 3"/>
    <property type="match status" value="1"/>
</dbReference>
<evidence type="ECO:0000256" key="6">
    <source>
        <dbReference type="ARBA" id="ARBA00022892"/>
    </source>
</evidence>
<keyword evidence="7 8" id="KW-0333">Golgi apparatus</keyword>